<evidence type="ECO:0000256" key="1">
    <source>
        <dbReference type="ARBA" id="ARBA00004370"/>
    </source>
</evidence>
<evidence type="ECO:0000256" key="5">
    <source>
        <dbReference type="ARBA" id="ARBA00023136"/>
    </source>
</evidence>
<dbReference type="PANTHER" id="PTHR21659:SF42">
    <property type="entry name" value="UPF0057 MEMBRANE PROTEIN ZK632.10-RELATED"/>
    <property type="match status" value="1"/>
</dbReference>
<dbReference type="Proteomes" id="UP000609531">
    <property type="component" value="Unassembled WGS sequence"/>
</dbReference>
<dbReference type="PROSITE" id="PS01309">
    <property type="entry name" value="UPF0057"/>
    <property type="match status" value="1"/>
</dbReference>
<feature type="transmembrane region" description="Helical" evidence="6">
    <location>
        <begin position="7"/>
        <end position="26"/>
    </location>
</feature>
<keyword evidence="8" id="KW-1185">Reference proteome</keyword>
<evidence type="ECO:0000256" key="6">
    <source>
        <dbReference type="SAM" id="Phobius"/>
    </source>
</evidence>
<proteinExistence type="inferred from homology"/>
<dbReference type="AlphaFoldDB" id="A0A934IIR0"/>
<dbReference type="InterPro" id="IPR000612">
    <property type="entry name" value="PMP3"/>
</dbReference>
<dbReference type="GO" id="GO:0016020">
    <property type="term" value="C:membrane"/>
    <property type="evidence" value="ECO:0007669"/>
    <property type="project" value="UniProtKB-SubCell"/>
</dbReference>
<keyword evidence="4 6" id="KW-1133">Transmembrane helix</keyword>
<comment type="subcellular location">
    <subcellularLocation>
        <location evidence="1">Membrane</location>
    </subcellularLocation>
</comment>
<protein>
    <submittedName>
        <fullName evidence="7">YqaE/Pmp3 family membrane protein</fullName>
    </submittedName>
</protein>
<organism evidence="7 8">
    <name type="scientific">Acuticoccus mangrovi</name>
    <dbReference type="NCBI Taxonomy" id="2796142"/>
    <lineage>
        <taxon>Bacteria</taxon>
        <taxon>Pseudomonadati</taxon>
        <taxon>Pseudomonadota</taxon>
        <taxon>Alphaproteobacteria</taxon>
        <taxon>Hyphomicrobiales</taxon>
        <taxon>Amorphaceae</taxon>
        <taxon>Acuticoccus</taxon>
    </lineage>
</organism>
<feature type="transmembrane region" description="Helical" evidence="6">
    <location>
        <begin position="32"/>
        <end position="51"/>
    </location>
</feature>
<reference evidence="7" key="1">
    <citation type="submission" date="2020-12" db="EMBL/GenBank/DDBJ databases">
        <title>Bacterial taxonomy.</title>
        <authorList>
            <person name="Pan X."/>
        </authorList>
    </citation>
    <scope>NUCLEOTIDE SEQUENCE</scope>
    <source>
        <strain evidence="7">B2012</strain>
    </source>
</reference>
<evidence type="ECO:0000313" key="8">
    <source>
        <dbReference type="Proteomes" id="UP000609531"/>
    </source>
</evidence>
<evidence type="ECO:0000256" key="2">
    <source>
        <dbReference type="ARBA" id="ARBA00009530"/>
    </source>
</evidence>
<keyword evidence="5 6" id="KW-0472">Membrane</keyword>
<dbReference type="RefSeq" id="WP_198880332.1">
    <property type="nucleotide sequence ID" value="NZ_JAEKJA010000001.1"/>
</dbReference>
<dbReference type="EMBL" id="JAEKJA010000001">
    <property type="protein sequence ID" value="MBJ3774452.1"/>
    <property type="molecule type" value="Genomic_DNA"/>
</dbReference>
<dbReference type="PANTHER" id="PTHR21659">
    <property type="entry name" value="HYDROPHOBIC PROTEIN RCI2 LOW TEMPERATURE AND SALT RESPONSIVE PROTEIN LTI6 -RELATED"/>
    <property type="match status" value="1"/>
</dbReference>
<accession>A0A934IIR0</accession>
<keyword evidence="3 6" id="KW-0812">Transmembrane</keyword>
<name>A0A934IIR0_9HYPH</name>
<evidence type="ECO:0000256" key="4">
    <source>
        <dbReference type="ARBA" id="ARBA00022989"/>
    </source>
</evidence>
<comment type="similarity">
    <text evidence="2">Belongs to the UPF0057 (PMP3) family.</text>
</comment>
<evidence type="ECO:0000256" key="3">
    <source>
        <dbReference type="ARBA" id="ARBA00022692"/>
    </source>
</evidence>
<sequence length="53" mass="6080">MADLVRILCAVFIPPLGVFLQVGFSLQFFLNVLLTLLFFFPGMIHALWIIARR</sequence>
<dbReference type="Pfam" id="PF01679">
    <property type="entry name" value="Pmp3"/>
    <property type="match status" value="1"/>
</dbReference>
<evidence type="ECO:0000313" key="7">
    <source>
        <dbReference type="EMBL" id="MBJ3774452.1"/>
    </source>
</evidence>
<gene>
    <name evidence="7" type="ORF">JCR33_02065</name>
</gene>
<comment type="caution">
    <text evidence="7">The sequence shown here is derived from an EMBL/GenBank/DDBJ whole genome shotgun (WGS) entry which is preliminary data.</text>
</comment>